<organism evidence="1 2">
    <name type="scientific">Oribacterium sinus</name>
    <dbReference type="NCBI Taxonomy" id="237576"/>
    <lineage>
        <taxon>Bacteria</taxon>
        <taxon>Bacillati</taxon>
        <taxon>Bacillota</taxon>
        <taxon>Clostridia</taxon>
        <taxon>Lachnospirales</taxon>
        <taxon>Lachnospiraceae</taxon>
        <taxon>Oribacterium</taxon>
    </lineage>
</organism>
<evidence type="ECO:0000313" key="1">
    <source>
        <dbReference type="EMBL" id="MBF1272852.1"/>
    </source>
</evidence>
<dbReference type="AlphaFoldDB" id="A0A930GXT4"/>
<comment type="caution">
    <text evidence="1">The sequence shown here is derived from an EMBL/GenBank/DDBJ whole genome shotgun (WGS) entry which is preliminary data.</text>
</comment>
<accession>A0A930GXT4</accession>
<dbReference type="Proteomes" id="UP000775770">
    <property type="component" value="Unassembled WGS sequence"/>
</dbReference>
<evidence type="ECO:0000313" key="2">
    <source>
        <dbReference type="Proteomes" id="UP000775770"/>
    </source>
</evidence>
<dbReference type="EMBL" id="JABZRA010000064">
    <property type="protein sequence ID" value="MBF1272852.1"/>
    <property type="molecule type" value="Genomic_DNA"/>
</dbReference>
<protein>
    <submittedName>
        <fullName evidence="1">Uncharacterized protein</fullName>
    </submittedName>
</protein>
<reference evidence="1" key="1">
    <citation type="submission" date="2020-04" db="EMBL/GenBank/DDBJ databases">
        <title>Deep metagenomics examines the oral microbiome during advanced dental caries in children, revealing novel taxa and co-occurrences with host molecules.</title>
        <authorList>
            <person name="Baker J.L."/>
            <person name="Morton J.T."/>
            <person name="Dinis M."/>
            <person name="Alvarez R."/>
            <person name="Tran N.C."/>
            <person name="Knight R."/>
            <person name="Edlund A."/>
        </authorList>
    </citation>
    <scope>NUCLEOTIDE SEQUENCE</scope>
    <source>
        <strain evidence="1">JCVI_38_bin.19</strain>
    </source>
</reference>
<name>A0A930GXT4_9FIRM</name>
<dbReference type="RefSeq" id="WP_304071532.1">
    <property type="nucleotide sequence ID" value="NZ_JABZRA010000064.1"/>
</dbReference>
<gene>
    <name evidence="1" type="ORF">HXM90_05455</name>
</gene>
<proteinExistence type="predicted"/>
<sequence length="357" mass="41094">MKNKVIGLALCLLALIAFIGFRTMLNVKSENKDTAYYILASNMFDKHGELIEIDTDGKLVNKRKLKMQDVTKFNFDQDRFIAGGERANNNILLHGDGDYKLFSLLDNPNYSGVTSINLCDEKIIAVMNGNVEGDTYKNLLLIQNEEGKILKKEIIDLYSSDLLCEENVLYIVGTHLFVEEDIWSSKIIKVDLYHDKIEEKIYEKDMEYEKVILFENQLYCLGRSTKGRKCTIDIVDKKSLEKLGSFSFQQDISAIFIMNKHLYCIADNEICELKDGVLSDSEYTLPEGTFVSSYLSDNIGVYIYCRNEKIVKENQKNHMGYIIKYDKQSTGMVKETPVLIGKRYDHILFFPKEYIGH</sequence>